<evidence type="ECO:0000313" key="8">
    <source>
        <dbReference type="EMBL" id="RGE56538.1"/>
    </source>
</evidence>
<feature type="domain" description="Major facilitator superfamily (MFS) profile" evidence="7">
    <location>
        <begin position="12"/>
        <end position="384"/>
    </location>
</feature>
<evidence type="ECO:0000256" key="2">
    <source>
        <dbReference type="ARBA" id="ARBA00022448"/>
    </source>
</evidence>
<dbReference type="GeneID" id="97989816"/>
<feature type="transmembrane region" description="Helical" evidence="6">
    <location>
        <begin position="41"/>
        <end position="65"/>
    </location>
</feature>
<feature type="transmembrane region" description="Helical" evidence="6">
    <location>
        <begin position="243"/>
        <end position="261"/>
    </location>
</feature>
<dbReference type="GO" id="GO:0022857">
    <property type="term" value="F:transmembrane transporter activity"/>
    <property type="evidence" value="ECO:0007669"/>
    <property type="project" value="InterPro"/>
</dbReference>
<dbReference type="InterPro" id="IPR011701">
    <property type="entry name" value="MFS"/>
</dbReference>
<evidence type="ECO:0000256" key="1">
    <source>
        <dbReference type="ARBA" id="ARBA00004651"/>
    </source>
</evidence>
<dbReference type="PANTHER" id="PTHR23531">
    <property type="entry name" value="QUINOLENE RESISTANCE PROTEIN NORA"/>
    <property type="match status" value="1"/>
</dbReference>
<dbReference type="Proteomes" id="UP000260812">
    <property type="component" value="Unassembled WGS sequence"/>
</dbReference>
<sequence>MRKKEKVLFNRNYNMMMLVGLLIAFGYSMISTLISSYAVEIGASLTIAGTAAGIYSISALLVRPFSGIAADRVNRKYMCLLATSVICFVMLGYGLAANIGALMIIRIIHGAAFGISGTANMSLISEYIPEERMGEGLGYYGMGQVLSQVCGPSLGVAIKNRFGYHTLFYCICFLTLIAVAVLLLLKYAPAQYSTEKKEKISVQNLIARDCLIYALVAGMFSMCNGVVNSFLQLLGTSRNISGIPLFFSVNAIILFVLRLFMGKVVDKSGLTGVVNFSLIAGAVSMALLGAAYGMPLIILSAVLKAFSQGGGQISLQTACIKKAGPARVGIATSTYYIGADIGQGIGPIVCGKIAENTNYEIMFYVTGIIMIASLVIFNMYQKREGKRVIADLAH</sequence>
<evidence type="ECO:0000256" key="6">
    <source>
        <dbReference type="SAM" id="Phobius"/>
    </source>
</evidence>
<keyword evidence="4 6" id="KW-1133">Transmembrane helix</keyword>
<evidence type="ECO:0000256" key="5">
    <source>
        <dbReference type="ARBA" id="ARBA00023136"/>
    </source>
</evidence>
<keyword evidence="5 6" id="KW-0472">Membrane</keyword>
<accession>A0A3E3HXH7</accession>
<reference evidence="8" key="1">
    <citation type="submission" date="2018-08" db="EMBL/GenBank/DDBJ databases">
        <title>A genome reference for cultivated species of the human gut microbiota.</title>
        <authorList>
            <person name="Zou Y."/>
            <person name="Xue W."/>
            <person name="Luo G."/>
        </authorList>
    </citation>
    <scope>NUCLEOTIDE SEQUENCE [LARGE SCALE GENOMIC DNA]</scope>
    <source>
        <strain evidence="8">TF05-5AC</strain>
    </source>
</reference>
<dbReference type="GO" id="GO:0005886">
    <property type="term" value="C:plasma membrane"/>
    <property type="evidence" value="ECO:0007669"/>
    <property type="project" value="UniProtKB-SubCell"/>
</dbReference>
<keyword evidence="2" id="KW-0813">Transport</keyword>
<dbReference type="InterPro" id="IPR020846">
    <property type="entry name" value="MFS_dom"/>
</dbReference>
<keyword evidence="3 6" id="KW-0812">Transmembrane</keyword>
<feature type="transmembrane region" description="Helical" evidence="6">
    <location>
        <begin position="361"/>
        <end position="380"/>
    </location>
</feature>
<feature type="transmembrane region" description="Helical" evidence="6">
    <location>
        <begin position="103"/>
        <end position="125"/>
    </location>
</feature>
<gene>
    <name evidence="8" type="ORF">DXC51_23905</name>
</gene>
<evidence type="ECO:0000256" key="3">
    <source>
        <dbReference type="ARBA" id="ARBA00022692"/>
    </source>
</evidence>
<feature type="transmembrane region" description="Helical" evidence="6">
    <location>
        <begin position="12"/>
        <end position="35"/>
    </location>
</feature>
<feature type="transmembrane region" description="Helical" evidence="6">
    <location>
        <begin position="273"/>
        <end position="298"/>
    </location>
</feature>
<proteinExistence type="predicted"/>
<evidence type="ECO:0000256" key="4">
    <source>
        <dbReference type="ARBA" id="ARBA00022989"/>
    </source>
</evidence>
<dbReference type="PROSITE" id="PS50850">
    <property type="entry name" value="MFS"/>
    <property type="match status" value="1"/>
</dbReference>
<comment type="subcellular location">
    <subcellularLocation>
        <location evidence="1">Cell membrane</location>
        <topology evidence="1">Multi-pass membrane protein</topology>
    </subcellularLocation>
</comment>
<feature type="transmembrane region" description="Helical" evidence="6">
    <location>
        <begin position="77"/>
        <end position="97"/>
    </location>
</feature>
<evidence type="ECO:0000259" key="7">
    <source>
        <dbReference type="PROSITE" id="PS50850"/>
    </source>
</evidence>
<dbReference type="CDD" id="cd17489">
    <property type="entry name" value="MFS_YfcJ_like"/>
    <property type="match status" value="1"/>
</dbReference>
<feature type="transmembrane region" description="Helical" evidence="6">
    <location>
        <begin position="210"/>
        <end position="231"/>
    </location>
</feature>
<protein>
    <submittedName>
        <fullName evidence="8">MFS transporter</fullName>
    </submittedName>
</protein>
<dbReference type="Gene3D" id="1.20.1250.20">
    <property type="entry name" value="MFS general substrate transporter like domains"/>
    <property type="match status" value="1"/>
</dbReference>
<feature type="transmembrane region" description="Helical" evidence="6">
    <location>
        <begin position="164"/>
        <end position="189"/>
    </location>
</feature>
<dbReference type="AlphaFoldDB" id="A0A3E3HXH7"/>
<dbReference type="Pfam" id="PF07690">
    <property type="entry name" value="MFS_1"/>
    <property type="match status" value="1"/>
</dbReference>
<dbReference type="InterPro" id="IPR036259">
    <property type="entry name" value="MFS_trans_sf"/>
</dbReference>
<evidence type="ECO:0000313" key="9">
    <source>
        <dbReference type="Proteomes" id="UP000260812"/>
    </source>
</evidence>
<organism evidence="8 9">
    <name type="scientific">Eisenbergiella massiliensis</name>
    <dbReference type="NCBI Taxonomy" id="1720294"/>
    <lineage>
        <taxon>Bacteria</taxon>
        <taxon>Bacillati</taxon>
        <taxon>Bacillota</taxon>
        <taxon>Clostridia</taxon>
        <taxon>Lachnospirales</taxon>
        <taxon>Lachnospiraceae</taxon>
        <taxon>Eisenbergiella</taxon>
    </lineage>
</organism>
<name>A0A3E3HXH7_9FIRM</name>
<dbReference type="InterPro" id="IPR052714">
    <property type="entry name" value="MFS_Exporter"/>
</dbReference>
<dbReference type="RefSeq" id="WP_021637935.1">
    <property type="nucleotide sequence ID" value="NZ_JBKVLI010000002.1"/>
</dbReference>
<dbReference type="SUPFAM" id="SSF103473">
    <property type="entry name" value="MFS general substrate transporter"/>
    <property type="match status" value="1"/>
</dbReference>
<dbReference type="EMBL" id="QVLV01000024">
    <property type="protein sequence ID" value="RGE56538.1"/>
    <property type="molecule type" value="Genomic_DNA"/>
</dbReference>
<comment type="caution">
    <text evidence="8">The sequence shown here is derived from an EMBL/GenBank/DDBJ whole genome shotgun (WGS) entry which is preliminary data.</text>
</comment>
<keyword evidence="9" id="KW-1185">Reference proteome</keyword>
<dbReference type="PANTHER" id="PTHR23531:SF1">
    <property type="entry name" value="QUINOLENE RESISTANCE PROTEIN NORA"/>
    <property type="match status" value="1"/>
</dbReference>